<dbReference type="InterPro" id="IPR000639">
    <property type="entry name" value="Epox_hydrolase-like"/>
</dbReference>
<dbReference type="GO" id="GO:0004301">
    <property type="term" value="F:epoxide hydrolase activity"/>
    <property type="evidence" value="ECO:0007669"/>
    <property type="project" value="TreeGrafter"/>
</dbReference>
<dbReference type="SUPFAM" id="SSF53474">
    <property type="entry name" value="alpha/beta-Hydrolases"/>
    <property type="match status" value="1"/>
</dbReference>
<proteinExistence type="predicted"/>
<dbReference type="InterPro" id="IPR000073">
    <property type="entry name" value="AB_hydrolase_1"/>
</dbReference>
<dbReference type="OrthoDB" id="284184at2759"/>
<evidence type="ECO:0000313" key="4">
    <source>
        <dbReference type="Proteomes" id="UP000664169"/>
    </source>
</evidence>
<dbReference type="Gene3D" id="3.40.50.1820">
    <property type="entry name" value="alpha/beta hydrolase"/>
    <property type="match status" value="1"/>
</dbReference>
<sequence length="243" mass="27201">MLSDSYHVLSPDFPGFGLTKVDSDFTYSFANITKVIAAWLVALSISKTAVYVHDYGAPVGFRLAISNAIEYSAIITQNGNAYEAGFGQDHWAPLFNLWNTANSDQARKVVADNVLSLKGIRSQYNSTPLKDSDLLNPEAWTFNYLQNIQGDANTERQLDLFYDYRTNVELYPQFQKYFRDSQVPILAVWGKNDPSFTPAGASAFKRDSPGAIVEFLDAGHFAIEGKRWEIARISRAFLSSIGW</sequence>
<organism evidence="3 4">
    <name type="scientific">Gomphillus americanus</name>
    <dbReference type="NCBI Taxonomy" id="1940652"/>
    <lineage>
        <taxon>Eukaryota</taxon>
        <taxon>Fungi</taxon>
        <taxon>Dikarya</taxon>
        <taxon>Ascomycota</taxon>
        <taxon>Pezizomycotina</taxon>
        <taxon>Lecanoromycetes</taxon>
        <taxon>OSLEUM clade</taxon>
        <taxon>Ostropomycetidae</taxon>
        <taxon>Ostropales</taxon>
        <taxon>Graphidaceae</taxon>
        <taxon>Gomphilloideae</taxon>
        <taxon>Gomphillus</taxon>
    </lineage>
</organism>
<protein>
    <recommendedName>
        <fullName evidence="2">AB hydrolase-1 domain-containing protein</fullName>
    </recommendedName>
</protein>
<dbReference type="PANTHER" id="PTHR42977">
    <property type="entry name" value="HYDROLASE-RELATED"/>
    <property type="match status" value="1"/>
</dbReference>
<dbReference type="InterPro" id="IPR029058">
    <property type="entry name" value="AB_hydrolase_fold"/>
</dbReference>
<dbReference type="InterPro" id="IPR051340">
    <property type="entry name" value="Haloalkane_dehalogenase"/>
</dbReference>
<dbReference type="Proteomes" id="UP000664169">
    <property type="component" value="Unassembled WGS sequence"/>
</dbReference>
<dbReference type="Pfam" id="PF00561">
    <property type="entry name" value="Abhydrolase_1"/>
    <property type="match status" value="1"/>
</dbReference>
<reference evidence="3" key="1">
    <citation type="submission" date="2021-03" db="EMBL/GenBank/DDBJ databases">
        <authorList>
            <person name="Tagirdzhanova G."/>
        </authorList>
    </citation>
    <scope>NUCLEOTIDE SEQUENCE</scope>
</reference>
<dbReference type="AlphaFoldDB" id="A0A8H3ETN3"/>
<evidence type="ECO:0000313" key="3">
    <source>
        <dbReference type="EMBL" id="CAF9911219.1"/>
    </source>
</evidence>
<evidence type="ECO:0000259" key="2">
    <source>
        <dbReference type="Pfam" id="PF00561"/>
    </source>
</evidence>
<feature type="domain" description="AB hydrolase-1" evidence="2">
    <location>
        <begin position="3"/>
        <end position="224"/>
    </location>
</feature>
<dbReference type="PANTHER" id="PTHR42977:SF3">
    <property type="entry name" value="AB HYDROLASE-1 DOMAIN-CONTAINING PROTEIN"/>
    <property type="match status" value="1"/>
</dbReference>
<dbReference type="PRINTS" id="PR00412">
    <property type="entry name" value="EPOXHYDRLASE"/>
</dbReference>
<keyword evidence="1" id="KW-0378">Hydrolase</keyword>
<comment type="caution">
    <text evidence="3">The sequence shown here is derived from an EMBL/GenBank/DDBJ whole genome shotgun (WGS) entry which is preliminary data.</text>
</comment>
<dbReference type="EMBL" id="CAJPDQ010000006">
    <property type="protein sequence ID" value="CAF9911219.1"/>
    <property type="molecule type" value="Genomic_DNA"/>
</dbReference>
<evidence type="ECO:0000256" key="1">
    <source>
        <dbReference type="ARBA" id="ARBA00022801"/>
    </source>
</evidence>
<accession>A0A8H3ETN3</accession>
<name>A0A8H3ETN3_9LECA</name>
<gene>
    <name evidence="3" type="ORF">GOMPHAMPRED_007348</name>
</gene>
<keyword evidence="4" id="KW-1185">Reference proteome</keyword>